<dbReference type="GO" id="GO:0003677">
    <property type="term" value="F:DNA binding"/>
    <property type="evidence" value="ECO:0007669"/>
    <property type="project" value="UniProtKB-UniRule"/>
</dbReference>
<dbReference type="SUPFAM" id="SSF48498">
    <property type="entry name" value="Tetracyclin repressor-like, C-terminal domain"/>
    <property type="match status" value="1"/>
</dbReference>
<evidence type="ECO:0000259" key="6">
    <source>
        <dbReference type="PROSITE" id="PS50977"/>
    </source>
</evidence>
<dbReference type="KEGG" id="gcr:GcLGCM259_2400"/>
<evidence type="ECO:0000256" key="5">
    <source>
        <dbReference type="PROSITE-ProRule" id="PRU00335"/>
    </source>
</evidence>
<dbReference type="EMBL" id="CP034412">
    <property type="protein sequence ID" value="QCY48107.1"/>
    <property type="molecule type" value="Genomic_DNA"/>
</dbReference>
<proteinExistence type="predicted"/>
<evidence type="ECO:0000313" key="7">
    <source>
        <dbReference type="EMBL" id="QCY48107.1"/>
    </source>
</evidence>
<dbReference type="Pfam" id="PF13977">
    <property type="entry name" value="TetR_C_6"/>
    <property type="match status" value="1"/>
</dbReference>
<reference evidence="7 8" key="1">
    <citation type="submission" date="2018-12" db="EMBL/GenBank/DDBJ databases">
        <title>Complete Genome Sequence of Glutamicibacter creatinolyticus strain LGCM259,isolated from an abscess of a 12-year-old mare in Italy.</title>
        <authorList>
            <person name="Santos R.G."/>
            <person name="Silva A.L."/>
            <person name="Seyffert N."/>
            <person name="Castro T.L.P."/>
            <person name="Attili A.R."/>
            <person name="Rifici C."/>
            <person name="Mazzullo G."/>
            <person name="Brenig B."/>
            <person name="Venanzi F."/>
            <person name="Azevedo V."/>
        </authorList>
    </citation>
    <scope>NUCLEOTIDE SEQUENCE [LARGE SCALE GENOMIC DNA]</scope>
    <source>
        <strain evidence="7 8">LGCM 259</strain>
    </source>
</reference>
<organism evidence="7 8">
    <name type="scientific">Glutamicibacter creatinolyticus</name>
    <dbReference type="NCBI Taxonomy" id="162496"/>
    <lineage>
        <taxon>Bacteria</taxon>
        <taxon>Bacillati</taxon>
        <taxon>Actinomycetota</taxon>
        <taxon>Actinomycetes</taxon>
        <taxon>Micrococcales</taxon>
        <taxon>Micrococcaceae</taxon>
        <taxon>Glutamicibacter</taxon>
    </lineage>
</organism>
<keyword evidence="8" id="KW-1185">Reference proteome</keyword>
<keyword evidence="1" id="KW-0678">Repressor</keyword>
<keyword evidence="4" id="KW-0804">Transcription</keyword>
<evidence type="ECO:0000313" key="8">
    <source>
        <dbReference type="Proteomes" id="UP000307000"/>
    </source>
</evidence>
<evidence type="ECO:0000256" key="2">
    <source>
        <dbReference type="ARBA" id="ARBA00023015"/>
    </source>
</evidence>
<feature type="domain" description="HTH tetR-type" evidence="6">
    <location>
        <begin position="8"/>
        <end position="68"/>
    </location>
</feature>
<dbReference type="PANTHER" id="PTHR47506:SF6">
    <property type="entry name" value="HTH-TYPE TRANSCRIPTIONAL REPRESSOR NEMR"/>
    <property type="match status" value="1"/>
</dbReference>
<name>A0A5B7WW30_9MICC</name>
<dbReference type="Proteomes" id="UP000307000">
    <property type="component" value="Chromosome"/>
</dbReference>
<dbReference type="InterPro" id="IPR009057">
    <property type="entry name" value="Homeodomain-like_sf"/>
</dbReference>
<accession>A0A5B7WW30</accession>
<dbReference type="Pfam" id="PF00440">
    <property type="entry name" value="TetR_N"/>
    <property type="match status" value="1"/>
</dbReference>
<evidence type="ECO:0000256" key="4">
    <source>
        <dbReference type="ARBA" id="ARBA00023163"/>
    </source>
</evidence>
<dbReference type="RefSeq" id="WP_138926771.1">
    <property type="nucleotide sequence ID" value="NZ_BAAAGL010000015.1"/>
</dbReference>
<evidence type="ECO:0000256" key="1">
    <source>
        <dbReference type="ARBA" id="ARBA00022491"/>
    </source>
</evidence>
<evidence type="ECO:0000256" key="3">
    <source>
        <dbReference type="ARBA" id="ARBA00023125"/>
    </source>
</evidence>
<dbReference type="AlphaFoldDB" id="A0A5B7WW30"/>
<dbReference type="InterPro" id="IPR001647">
    <property type="entry name" value="HTH_TetR"/>
</dbReference>
<keyword evidence="3 5" id="KW-0238">DNA-binding</keyword>
<sequence>MPKIIDHDQRRLEIVLATKKLIIDGGFRAATMREIAAAAGYANGALKRYFEGKDEILMATSQYATAVLVERLQRTVSGLQGMDAVSAIFEQTLPDRQDNKELARVLLTFWEQSIGNLELSKAFLRNLSPWRNLAVMYLHQAVSLGQLHSRWDPSTVADELLTLTVGAHVMVQLDDREETIQQHAGHLRRRISELRADVPEEAAVN</sequence>
<dbReference type="Gene3D" id="1.10.357.10">
    <property type="entry name" value="Tetracycline Repressor, domain 2"/>
    <property type="match status" value="1"/>
</dbReference>
<protein>
    <submittedName>
        <fullName evidence="7">TetR/AcrR family transcriptional regulator</fullName>
    </submittedName>
</protein>
<keyword evidence="2" id="KW-0805">Transcription regulation</keyword>
<dbReference type="InterPro" id="IPR039538">
    <property type="entry name" value="BetI_C"/>
</dbReference>
<dbReference type="PANTHER" id="PTHR47506">
    <property type="entry name" value="TRANSCRIPTIONAL REGULATORY PROTEIN"/>
    <property type="match status" value="1"/>
</dbReference>
<dbReference type="PRINTS" id="PR00455">
    <property type="entry name" value="HTHTETR"/>
</dbReference>
<dbReference type="InterPro" id="IPR036271">
    <property type="entry name" value="Tet_transcr_reg_TetR-rel_C_sf"/>
</dbReference>
<dbReference type="PROSITE" id="PS50977">
    <property type="entry name" value="HTH_TETR_2"/>
    <property type="match status" value="1"/>
</dbReference>
<feature type="DNA-binding region" description="H-T-H motif" evidence="5">
    <location>
        <begin position="31"/>
        <end position="50"/>
    </location>
</feature>
<gene>
    <name evidence="7" type="ORF">GcLGCM259_2400</name>
</gene>
<dbReference type="SUPFAM" id="SSF46689">
    <property type="entry name" value="Homeodomain-like"/>
    <property type="match status" value="1"/>
</dbReference>